<dbReference type="InterPro" id="IPR009057">
    <property type="entry name" value="Homeodomain-like_sf"/>
</dbReference>
<dbReference type="RefSeq" id="WP_067452529.1">
    <property type="nucleotide sequence ID" value="NZ_LVVY01000065.1"/>
</dbReference>
<keyword evidence="6" id="KW-1185">Reference proteome</keyword>
<gene>
    <name evidence="5" type="ORF">A3840_04520</name>
</gene>
<dbReference type="Proteomes" id="UP000078389">
    <property type="component" value="Unassembled WGS sequence"/>
</dbReference>
<evidence type="ECO:0000256" key="3">
    <source>
        <dbReference type="ARBA" id="ARBA00023163"/>
    </source>
</evidence>
<keyword evidence="2" id="KW-0238">DNA-binding</keyword>
<dbReference type="Pfam" id="PF12833">
    <property type="entry name" value="HTH_18"/>
    <property type="match status" value="1"/>
</dbReference>
<evidence type="ECO:0000313" key="5">
    <source>
        <dbReference type="EMBL" id="OAM79083.1"/>
    </source>
</evidence>
<dbReference type="InterPro" id="IPR018060">
    <property type="entry name" value="HTH_AraC"/>
</dbReference>
<dbReference type="Pfam" id="PF14525">
    <property type="entry name" value="AraC_binding_2"/>
    <property type="match status" value="1"/>
</dbReference>
<dbReference type="SUPFAM" id="SSF46689">
    <property type="entry name" value="Homeodomain-like"/>
    <property type="match status" value="2"/>
</dbReference>
<evidence type="ECO:0000313" key="6">
    <source>
        <dbReference type="Proteomes" id="UP000078389"/>
    </source>
</evidence>
<dbReference type="SMART" id="SM00342">
    <property type="entry name" value="HTH_ARAC"/>
    <property type="match status" value="1"/>
</dbReference>
<organism evidence="5 6">
    <name type="scientific">Devosia elaeis</name>
    <dbReference type="NCBI Taxonomy" id="1770058"/>
    <lineage>
        <taxon>Bacteria</taxon>
        <taxon>Pseudomonadati</taxon>
        <taxon>Pseudomonadota</taxon>
        <taxon>Alphaproteobacteria</taxon>
        <taxon>Hyphomicrobiales</taxon>
        <taxon>Devosiaceae</taxon>
        <taxon>Devosia</taxon>
    </lineage>
</organism>
<dbReference type="InterPro" id="IPR050204">
    <property type="entry name" value="AraC_XylS_family_regulators"/>
</dbReference>
<dbReference type="EMBL" id="LVVY01000065">
    <property type="protein sequence ID" value="OAM79083.1"/>
    <property type="molecule type" value="Genomic_DNA"/>
</dbReference>
<name>A0A178I1X8_9HYPH</name>
<dbReference type="GO" id="GO:0043565">
    <property type="term" value="F:sequence-specific DNA binding"/>
    <property type="evidence" value="ECO:0007669"/>
    <property type="project" value="InterPro"/>
</dbReference>
<dbReference type="OrthoDB" id="7285481at2"/>
<dbReference type="Gene3D" id="1.10.10.60">
    <property type="entry name" value="Homeodomain-like"/>
    <property type="match status" value="1"/>
</dbReference>
<dbReference type="AlphaFoldDB" id="A0A178I1X8"/>
<dbReference type="GO" id="GO:0003700">
    <property type="term" value="F:DNA-binding transcription factor activity"/>
    <property type="evidence" value="ECO:0007669"/>
    <property type="project" value="InterPro"/>
</dbReference>
<comment type="caution">
    <text evidence="5">The sequence shown here is derived from an EMBL/GenBank/DDBJ whole genome shotgun (WGS) entry which is preliminary data.</text>
</comment>
<dbReference type="PANTHER" id="PTHR46796">
    <property type="entry name" value="HTH-TYPE TRANSCRIPTIONAL ACTIVATOR RHAS-RELATED"/>
    <property type="match status" value="1"/>
</dbReference>
<evidence type="ECO:0000259" key="4">
    <source>
        <dbReference type="PROSITE" id="PS01124"/>
    </source>
</evidence>
<reference evidence="5 6" key="1">
    <citation type="submission" date="2016-03" db="EMBL/GenBank/DDBJ databases">
        <title>Genome sequencing of Devosia sp. S37.</title>
        <authorList>
            <person name="Mohd Nor M."/>
        </authorList>
    </citation>
    <scope>NUCLEOTIDE SEQUENCE [LARGE SCALE GENOMIC DNA]</scope>
    <source>
        <strain evidence="5 6">S37</strain>
    </source>
</reference>
<dbReference type="PANTHER" id="PTHR46796:SF12">
    <property type="entry name" value="HTH-TYPE DNA-BINDING TRANSCRIPTIONAL ACTIVATOR EUTR"/>
    <property type="match status" value="1"/>
</dbReference>
<dbReference type="STRING" id="1770058.A3840_04520"/>
<sequence>MTIAVNLDTQAATPVIFSAFASSPFTAQSPVKACSLDEARDYLTNLIAPHNLSLRGRGQKLHLIHNSAKLHKLSLHFIAYKSDASGVDVLAPKLESNLLVKVPLSGSAEISQGKDVKQIRPGMIYLAEPRKPLMSSMSADYQQLTLQIPMSVLLHAASAELQNNCPDALHFDVDAVNSGPAPRLFLSTLGSICQALDMGDGLLEQPMVQRSFQMALVSLILSLPNSLSGKFGDSQRCAIPYYIRRAEEFMRAHLTDDIGIDDLVHVAGVSRRSLHAGFRRFRNTTPLGLHKTMRLEAARADILKAADTSRTVTDIATTYGFYHLSKFARDFRASFGALPSEMMRGGAR</sequence>
<feature type="domain" description="HTH araC/xylS-type" evidence="4">
    <location>
        <begin position="244"/>
        <end position="345"/>
    </location>
</feature>
<proteinExistence type="predicted"/>
<evidence type="ECO:0000256" key="1">
    <source>
        <dbReference type="ARBA" id="ARBA00023015"/>
    </source>
</evidence>
<dbReference type="PROSITE" id="PS00041">
    <property type="entry name" value="HTH_ARAC_FAMILY_1"/>
    <property type="match status" value="1"/>
</dbReference>
<keyword evidence="3" id="KW-0804">Transcription</keyword>
<dbReference type="InterPro" id="IPR035418">
    <property type="entry name" value="AraC-bd_2"/>
</dbReference>
<dbReference type="PROSITE" id="PS01124">
    <property type="entry name" value="HTH_ARAC_FAMILY_2"/>
    <property type="match status" value="1"/>
</dbReference>
<evidence type="ECO:0000256" key="2">
    <source>
        <dbReference type="ARBA" id="ARBA00023125"/>
    </source>
</evidence>
<accession>A0A178I1X8</accession>
<dbReference type="InterPro" id="IPR018062">
    <property type="entry name" value="HTH_AraC-typ_CS"/>
</dbReference>
<protein>
    <recommendedName>
        <fullName evidence="4">HTH araC/xylS-type domain-containing protein</fullName>
    </recommendedName>
</protein>
<keyword evidence="1" id="KW-0805">Transcription regulation</keyword>